<comment type="caution">
    <text evidence="5">The sequence shown here is derived from an EMBL/GenBank/DDBJ whole genome shotgun (WGS) entry which is preliminary data.</text>
</comment>
<dbReference type="Pfam" id="PF01564">
    <property type="entry name" value="Spermine_synth"/>
    <property type="match status" value="1"/>
</dbReference>
<keyword evidence="2 3" id="KW-0808">Transferase</keyword>
<sequence>MTVFFLPCGISLYQAFLHKTYCLALHFLEFVGGHFIRRIPYTCRMFKMGLTKIDEMVIQACRIHMRKSCGNCLDNYNGPNYKIIVDDCVKKLDEYIEEGRTFDYVFGDLTDVPISPTPQGKHWDFIRLILEKSFRVLKSTGKYMTHGILAILAHRSIIVNGSCSPQSILMYEEQLHNLSVPVEHSSDHAFVPSFLEDWVFYQVWKKD</sequence>
<dbReference type="GO" id="GO:0006597">
    <property type="term" value="P:spermine biosynthetic process"/>
    <property type="evidence" value="ECO:0007669"/>
    <property type="project" value="InterPro"/>
</dbReference>
<dbReference type="OrthoDB" id="5953636at2759"/>
<dbReference type="GO" id="GO:0016768">
    <property type="term" value="F:spermine synthase activity"/>
    <property type="evidence" value="ECO:0007669"/>
    <property type="project" value="InterPro"/>
</dbReference>
<dbReference type="EMBL" id="KZ308221">
    <property type="protein sequence ID" value="KAG8224983.1"/>
    <property type="molecule type" value="Genomic_DNA"/>
</dbReference>
<accession>A0A8K0K2X0</accession>
<evidence type="ECO:0000256" key="3">
    <source>
        <dbReference type="PROSITE-ProRule" id="PRU00354"/>
    </source>
</evidence>
<dbReference type="AlphaFoldDB" id="A0A8K0K2X0"/>
<gene>
    <name evidence="5" type="ORF">J437_LFUL005994</name>
</gene>
<dbReference type="PANTHER" id="PTHR46315:SF1">
    <property type="entry name" value="SPERMINE SYNTHASE"/>
    <property type="match status" value="1"/>
</dbReference>
<reference evidence="5" key="2">
    <citation type="submission" date="2017-10" db="EMBL/GenBank/DDBJ databases">
        <title>Ladona fulva Genome sequencing and assembly.</title>
        <authorList>
            <person name="Murali S."/>
            <person name="Richards S."/>
            <person name="Bandaranaike D."/>
            <person name="Bellair M."/>
            <person name="Blankenburg K."/>
            <person name="Chao H."/>
            <person name="Dinh H."/>
            <person name="Doddapaneni H."/>
            <person name="Dugan-Rocha S."/>
            <person name="Elkadiri S."/>
            <person name="Gnanaolivu R."/>
            <person name="Hernandez B."/>
            <person name="Skinner E."/>
            <person name="Javaid M."/>
            <person name="Lee S."/>
            <person name="Li M."/>
            <person name="Ming W."/>
            <person name="Munidasa M."/>
            <person name="Muniz J."/>
            <person name="Nguyen L."/>
            <person name="Hughes D."/>
            <person name="Osuji N."/>
            <person name="Pu L.-L."/>
            <person name="Puazo M."/>
            <person name="Qu C."/>
            <person name="Quiroz J."/>
            <person name="Raj R."/>
            <person name="Weissenberger G."/>
            <person name="Xin Y."/>
            <person name="Zou X."/>
            <person name="Han Y."/>
            <person name="Worley K."/>
            <person name="Muzny D."/>
            <person name="Gibbs R."/>
        </authorList>
    </citation>
    <scope>NUCLEOTIDE SEQUENCE</scope>
    <source>
        <strain evidence="5">Sampled in the wild</strain>
    </source>
</reference>
<protein>
    <recommendedName>
        <fullName evidence="4">PABS domain-containing protein</fullName>
    </recommendedName>
</protein>
<dbReference type="PROSITE" id="PS51006">
    <property type="entry name" value="PABS_2"/>
    <property type="match status" value="1"/>
</dbReference>
<organism evidence="5 6">
    <name type="scientific">Ladona fulva</name>
    <name type="common">Scarce chaser dragonfly</name>
    <name type="synonym">Libellula fulva</name>
    <dbReference type="NCBI Taxonomy" id="123851"/>
    <lineage>
        <taxon>Eukaryota</taxon>
        <taxon>Metazoa</taxon>
        <taxon>Ecdysozoa</taxon>
        <taxon>Arthropoda</taxon>
        <taxon>Hexapoda</taxon>
        <taxon>Insecta</taxon>
        <taxon>Pterygota</taxon>
        <taxon>Palaeoptera</taxon>
        <taxon>Odonata</taxon>
        <taxon>Epiprocta</taxon>
        <taxon>Anisoptera</taxon>
        <taxon>Libelluloidea</taxon>
        <taxon>Libellulidae</taxon>
        <taxon>Ladona</taxon>
    </lineage>
</organism>
<reference evidence="5" key="1">
    <citation type="submission" date="2013-04" db="EMBL/GenBank/DDBJ databases">
        <authorList>
            <person name="Qu J."/>
            <person name="Murali S.C."/>
            <person name="Bandaranaike D."/>
            <person name="Bellair M."/>
            <person name="Blankenburg K."/>
            <person name="Chao H."/>
            <person name="Dinh H."/>
            <person name="Doddapaneni H."/>
            <person name="Downs B."/>
            <person name="Dugan-Rocha S."/>
            <person name="Elkadiri S."/>
            <person name="Gnanaolivu R.D."/>
            <person name="Hernandez B."/>
            <person name="Javaid M."/>
            <person name="Jayaseelan J.C."/>
            <person name="Lee S."/>
            <person name="Li M."/>
            <person name="Ming W."/>
            <person name="Munidasa M."/>
            <person name="Muniz J."/>
            <person name="Nguyen L."/>
            <person name="Ongeri F."/>
            <person name="Osuji N."/>
            <person name="Pu L.-L."/>
            <person name="Puazo M."/>
            <person name="Qu C."/>
            <person name="Quiroz J."/>
            <person name="Raj R."/>
            <person name="Weissenberger G."/>
            <person name="Xin Y."/>
            <person name="Zou X."/>
            <person name="Han Y."/>
            <person name="Richards S."/>
            <person name="Worley K."/>
            <person name="Muzny D."/>
            <person name="Gibbs R."/>
        </authorList>
    </citation>
    <scope>NUCLEOTIDE SEQUENCE</scope>
    <source>
        <strain evidence="5">Sampled in the wild</strain>
    </source>
</reference>
<feature type="domain" description="PABS" evidence="4">
    <location>
        <begin position="53"/>
        <end position="205"/>
    </location>
</feature>
<keyword evidence="3" id="KW-0620">Polyamine biosynthesis</keyword>
<keyword evidence="6" id="KW-1185">Reference proteome</keyword>
<evidence type="ECO:0000313" key="6">
    <source>
        <dbReference type="Proteomes" id="UP000792457"/>
    </source>
</evidence>
<dbReference type="Gene3D" id="3.40.50.150">
    <property type="entry name" value="Vaccinia Virus protein VP39"/>
    <property type="match status" value="1"/>
</dbReference>
<evidence type="ECO:0000259" key="4">
    <source>
        <dbReference type="PROSITE" id="PS51006"/>
    </source>
</evidence>
<feature type="active site" description="Proton acceptor" evidence="3">
    <location>
        <position position="108"/>
    </location>
</feature>
<evidence type="ECO:0000256" key="2">
    <source>
        <dbReference type="ARBA" id="ARBA00022679"/>
    </source>
</evidence>
<proteinExistence type="inferred from homology"/>
<dbReference type="InterPro" id="IPR030374">
    <property type="entry name" value="PABS"/>
</dbReference>
<dbReference type="InterPro" id="IPR029063">
    <property type="entry name" value="SAM-dependent_MTases_sf"/>
</dbReference>
<evidence type="ECO:0000256" key="1">
    <source>
        <dbReference type="ARBA" id="ARBA00007867"/>
    </source>
</evidence>
<name>A0A8K0K2X0_LADFU</name>
<dbReference type="SUPFAM" id="SSF53335">
    <property type="entry name" value="S-adenosyl-L-methionine-dependent methyltransferases"/>
    <property type="match status" value="1"/>
</dbReference>
<comment type="similarity">
    <text evidence="1">Belongs to the spermidine/spermine synthase family.</text>
</comment>
<dbReference type="InterPro" id="IPR015576">
    <property type="entry name" value="Spermine_synthase_animal"/>
</dbReference>
<dbReference type="PANTHER" id="PTHR46315">
    <property type="entry name" value="SPERMINE SYNTHASE"/>
    <property type="match status" value="1"/>
</dbReference>
<dbReference type="Proteomes" id="UP000792457">
    <property type="component" value="Unassembled WGS sequence"/>
</dbReference>
<evidence type="ECO:0000313" key="5">
    <source>
        <dbReference type="EMBL" id="KAG8224983.1"/>
    </source>
</evidence>